<evidence type="ECO:0000313" key="6">
    <source>
        <dbReference type="Proteomes" id="UP000199504"/>
    </source>
</evidence>
<feature type="region of interest" description="Disordered" evidence="3">
    <location>
        <begin position="1"/>
        <end position="36"/>
    </location>
</feature>
<dbReference type="InterPro" id="IPR016181">
    <property type="entry name" value="Acyl_CoA_acyltransferase"/>
</dbReference>
<gene>
    <name evidence="5" type="ORF">GA0070564_101159</name>
</gene>
<feature type="domain" description="N-acetyltransferase" evidence="4">
    <location>
        <begin position="43"/>
        <end position="194"/>
    </location>
</feature>
<keyword evidence="2" id="KW-0012">Acyltransferase</keyword>
<evidence type="ECO:0000256" key="1">
    <source>
        <dbReference type="ARBA" id="ARBA00022679"/>
    </source>
</evidence>
<dbReference type="PANTHER" id="PTHR43877">
    <property type="entry name" value="AMINOALKYLPHOSPHONATE N-ACETYLTRANSFERASE-RELATED-RELATED"/>
    <property type="match status" value="1"/>
</dbReference>
<evidence type="ECO:0000256" key="3">
    <source>
        <dbReference type="SAM" id="MobiDB-lite"/>
    </source>
</evidence>
<proteinExistence type="predicted"/>
<dbReference type="Proteomes" id="UP000199504">
    <property type="component" value="Unassembled WGS sequence"/>
</dbReference>
<sequence>MAPAGPPPAGATPYRRGEAPDTVRGTTVGKRSPRSYPLPVNEIKIRVHPFDAPESQALIRATLADLGERYGGTGDETPVDPAEFAPPNGEFLVAYLDGEPVACGGWRSHGGSDDAAELKRMYTAPAARGRGIARALLAAVERSARESGRKRVILETGDKQPEAIALYTSAGYEPIPNFGYYKDEPGCLSYGRVL</sequence>
<name>A0A1C4U1T8_9ACTN</name>
<keyword evidence="1" id="KW-0808">Transferase</keyword>
<keyword evidence="5" id="KW-0687">Ribonucleoprotein</keyword>
<evidence type="ECO:0000259" key="4">
    <source>
        <dbReference type="PROSITE" id="PS51186"/>
    </source>
</evidence>
<dbReference type="InterPro" id="IPR050832">
    <property type="entry name" value="Bact_Acetyltransf"/>
</dbReference>
<dbReference type="STRING" id="262898.GA0070564_101159"/>
<dbReference type="AlphaFoldDB" id="A0A1C4U1T8"/>
<feature type="compositionally biased region" description="Pro residues" evidence="3">
    <location>
        <begin position="1"/>
        <end position="10"/>
    </location>
</feature>
<accession>A0A1C4U1T8</accession>
<dbReference type="PROSITE" id="PS51186">
    <property type="entry name" value="GNAT"/>
    <property type="match status" value="1"/>
</dbReference>
<dbReference type="SUPFAM" id="SSF55729">
    <property type="entry name" value="Acyl-CoA N-acyltransferases (Nat)"/>
    <property type="match status" value="1"/>
</dbReference>
<protein>
    <submittedName>
        <fullName evidence="5">Ribosomal protein S18 acetylase RimI</fullName>
    </submittedName>
</protein>
<dbReference type="PANTHER" id="PTHR43877:SF2">
    <property type="entry name" value="AMINOALKYLPHOSPHONATE N-ACETYLTRANSFERASE-RELATED"/>
    <property type="match status" value="1"/>
</dbReference>
<dbReference type="GO" id="GO:0005840">
    <property type="term" value="C:ribosome"/>
    <property type="evidence" value="ECO:0007669"/>
    <property type="project" value="UniProtKB-KW"/>
</dbReference>
<evidence type="ECO:0000256" key="2">
    <source>
        <dbReference type="ARBA" id="ARBA00023315"/>
    </source>
</evidence>
<dbReference type="EMBL" id="FMCX01000001">
    <property type="protein sequence ID" value="SCE65594.1"/>
    <property type="molecule type" value="Genomic_DNA"/>
</dbReference>
<dbReference type="CDD" id="cd04301">
    <property type="entry name" value="NAT_SF"/>
    <property type="match status" value="1"/>
</dbReference>
<keyword evidence="5" id="KW-0689">Ribosomal protein</keyword>
<evidence type="ECO:0000313" key="5">
    <source>
        <dbReference type="EMBL" id="SCE65594.1"/>
    </source>
</evidence>
<dbReference type="GO" id="GO:0016747">
    <property type="term" value="F:acyltransferase activity, transferring groups other than amino-acyl groups"/>
    <property type="evidence" value="ECO:0007669"/>
    <property type="project" value="InterPro"/>
</dbReference>
<keyword evidence="6" id="KW-1185">Reference proteome</keyword>
<dbReference type="Pfam" id="PF00583">
    <property type="entry name" value="Acetyltransf_1"/>
    <property type="match status" value="1"/>
</dbReference>
<reference evidence="6" key="1">
    <citation type="submission" date="2016-06" db="EMBL/GenBank/DDBJ databases">
        <authorList>
            <person name="Varghese N."/>
            <person name="Submissions Spin"/>
        </authorList>
    </citation>
    <scope>NUCLEOTIDE SEQUENCE [LARGE SCALE GENOMIC DNA]</scope>
    <source>
        <strain evidence="6">DSM 44830</strain>
    </source>
</reference>
<organism evidence="5 6">
    <name type="scientific">Micromonospora mirobrigensis</name>
    <dbReference type="NCBI Taxonomy" id="262898"/>
    <lineage>
        <taxon>Bacteria</taxon>
        <taxon>Bacillati</taxon>
        <taxon>Actinomycetota</taxon>
        <taxon>Actinomycetes</taxon>
        <taxon>Micromonosporales</taxon>
        <taxon>Micromonosporaceae</taxon>
        <taxon>Micromonospora</taxon>
    </lineage>
</organism>
<dbReference type="InterPro" id="IPR000182">
    <property type="entry name" value="GNAT_dom"/>
</dbReference>
<dbReference type="Gene3D" id="3.40.630.30">
    <property type="match status" value="1"/>
</dbReference>